<proteinExistence type="inferred from homology"/>
<reference evidence="3 4" key="1">
    <citation type="journal article" date="2015" name="Stand. Genomic Sci.">
        <title>Genomic Encyclopedia of Bacterial and Archaeal Type Strains, Phase III: the genomes of soil and plant-associated and newly described type strains.</title>
        <authorList>
            <person name="Whitman W.B."/>
            <person name="Woyke T."/>
            <person name="Klenk H.P."/>
            <person name="Zhou Y."/>
            <person name="Lilburn T.G."/>
            <person name="Beck B.J."/>
            <person name="De Vos P."/>
            <person name="Vandamme P."/>
            <person name="Eisen J.A."/>
            <person name="Garrity G."/>
            <person name="Hugenholtz P."/>
            <person name="Kyrpides N.C."/>
        </authorList>
    </citation>
    <scope>NUCLEOTIDE SEQUENCE [LARGE SCALE GENOMIC DNA]</scope>
    <source>
        <strain evidence="3 4">VKM Ac-2538</strain>
    </source>
</reference>
<accession>A0ABY2BNU4</accession>
<dbReference type="PRINTS" id="PR01438">
    <property type="entry name" value="UNVRSLSTRESS"/>
</dbReference>
<dbReference type="Pfam" id="PF00582">
    <property type="entry name" value="Usp"/>
    <property type="match status" value="2"/>
</dbReference>
<sequence length="291" mass="30365">MSSQTAPVVVGYDGSQASTAALRWATAEAVREHAPLRIVEAFELEIVSRPSPGKVVPLEALRTVRERGLEALADGIRLQYPRLDVQTLLLEGSPAASLIEETAQARLVVLGTRGLGGFSGALLGSVAVQVSAHAHSPVVIVPADPRPSAHTTPTVVLGVDGSKVSARATDFAFEQAEAVGARLVVVHAWHSPFSTYEHGKGELVFDKAEVQKAAEVLVAEALAGPLADYPDIEVDVRLIPGPPARAVLQAAEGADLVVVGSRGRGGFTGLLLGSTGQHVLHHARCPVAIVR</sequence>
<name>A0ABY2BNU4_9ACTN</name>
<evidence type="ECO:0000313" key="3">
    <source>
        <dbReference type="EMBL" id="TCO26104.1"/>
    </source>
</evidence>
<evidence type="ECO:0000259" key="2">
    <source>
        <dbReference type="Pfam" id="PF00582"/>
    </source>
</evidence>
<dbReference type="PANTHER" id="PTHR46553:SF3">
    <property type="entry name" value="ADENINE NUCLEOTIDE ALPHA HYDROLASES-LIKE SUPERFAMILY PROTEIN"/>
    <property type="match status" value="1"/>
</dbReference>
<dbReference type="EMBL" id="SLWM01000004">
    <property type="protein sequence ID" value="TCO26104.1"/>
    <property type="molecule type" value="Genomic_DNA"/>
</dbReference>
<comment type="similarity">
    <text evidence="1">Belongs to the universal stress protein A family.</text>
</comment>
<dbReference type="Gene3D" id="3.40.50.620">
    <property type="entry name" value="HUPs"/>
    <property type="match status" value="2"/>
</dbReference>
<feature type="domain" description="UspA" evidence="2">
    <location>
        <begin position="154"/>
        <end position="291"/>
    </location>
</feature>
<dbReference type="PANTHER" id="PTHR46553">
    <property type="entry name" value="ADENINE NUCLEOTIDE ALPHA HYDROLASES-LIKE SUPERFAMILY PROTEIN"/>
    <property type="match status" value="1"/>
</dbReference>
<gene>
    <name evidence="3" type="ORF">EV644_104608</name>
</gene>
<dbReference type="InterPro" id="IPR006015">
    <property type="entry name" value="Universal_stress_UspA"/>
</dbReference>
<evidence type="ECO:0000313" key="4">
    <source>
        <dbReference type="Proteomes" id="UP000295818"/>
    </source>
</evidence>
<dbReference type="Proteomes" id="UP000295818">
    <property type="component" value="Unassembled WGS sequence"/>
</dbReference>
<dbReference type="InterPro" id="IPR014729">
    <property type="entry name" value="Rossmann-like_a/b/a_fold"/>
</dbReference>
<comment type="caution">
    <text evidence="3">The sequence shown here is derived from an EMBL/GenBank/DDBJ whole genome shotgun (WGS) entry which is preliminary data.</text>
</comment>
<keyword evidence="4" id="KW-1185">Reference proteome</keyword>
<protein>
    <submittedName>
        <fullName evidence="3">Nucleotide-binding universal stress UspA family protein</fullName>
    </submittedName>
</protein>
<dbReference type="SUPFAM" id="SSF52402">
    <property type="entry name" value="Adenine nucleotide alpha hydrolases-like"/>
    <property type="match status" value="2"/>
</dbReference>
<organism evidence="3 4">
    <name type="scientific">Kribbella orskensis</name>
    <dbReference type="NCBI Taxonomy" id="2512216"/>
    <lineage>
        <taxon>Bacteria</taxon>
        <taxon>Bacillati</taxon>
        <taxon>Actinomycetota</taxon>
        <taxon>Actinomycetes</taxon>
        <taxon>Propionibacteriales</taxon>
        <taxon>Kribbellaceae</taxon>
        <taxon>Kribbella</taxon>
    </lineage>
</organism>
<dbReference type="RefSeq" id="WP_132188903.1">
    <property type="nucleotide sequence ID" value="NZ_SLWM01000004.1"/>
</dbReference>
<evidence type="ECO:0000256" key="1">
    <source>
        <dbReference type="ARBA" id="ARBA00008791"/>
    </source>
</evidence>
<feature type="domain" description="UspA" evidence="2">
    <location>
        <begin position="7"/>
        <end position="142"/>
    </location>
</feature>
<dbReference type="InterPro" id="IPR006016">
    <property type="entry name" value="UspA"/>
</dbReference>